<reference evidence="2" key="1">
    <citation type="submission" date="2016-11" db="EMBL/GenBank/DDBJ databases">
        <authorList>
            <person name="Varghese N."/>
            <person name="Submissions S."/>
        </authorList>
    </citation>
    <scope>NUCLEOTIDE SEQUENCE [LARGE SCALE GENOMIC DNA]</scope>
    <source>
        <strain evidence="2">DSM 100564</strain>
    </source>
</reference>
<name>A0A1M6H203_9RHOB</name>
<evidence type="ECO:0000313" key="1">
    <source>
        <dbReference type="EMBL" id="SHJ16263.1"/>
    </source>
</evidence>
<organism evidence="1 2">
    <name type="scientific">Shimia gijangensis</name>
    <dbReference type="NCBI Taxonomy" id="1470563"/>
    <lineage>
        <taxon>Bacteria</taxon>
        <taxon>Pseudomonadati</taxon>
        <taxon>Pseudomonadota</taxon>
        <taxon>Alphaproteobacteria</taxon>
        <taxon>Rhodobacterales</taxon>
        <taxon>Roseobacteraceae</taxon>
    </lineage>
</organism>
<proteinExistence type="predicted"/>
<dbReference type="Proteomes" id="UP000183982">
    <property type="component" value="Unassembled WGS sequence"/>
</dbReference>
<gene>
    <name evidence="1" type="ORF">SAMN05444000_105200</name>
</gene>
<accession>A0A1M6H203</accession>
<keyword evidence="2" id="KW-1185">Reference proteome</keyword>
<protein>
    <submittedName>
        <fullName evidence="1">Uncharacterized protein</fullName>
    </submittedName>
</protein>
<dbReference type="EMBL" id="FQZQ01000005">
    <property type="protein sequence ID" value="SHJ16263.1"/>
    <property type="molecule type" value="Genomic_DNA"/>
</dbReference>
<sequence>MFGQIKIVEVDPDTEIECPETKRVLVVTDSQAVEVAGTLYITPMHVAAFNSIANKREPHNS</sequence>
<dbReference type="AlphaFoldDB" id="A0A1M6H203"/>
<evidence type="ECO:0000313" key="2">
    <source>
        <dbReference type="Proteomes" id="UP000183982"/>
    </source>
</evidence>